<dbReference type="EMBL" id="JAMKBJ010000020">
    <property type="protein sequence ID" value="MCZ8538577.1"/>
    <property type="molecule type" value="Genomic_DNA"/>
</dbReference>
<evidence type="ECO:0000256" key="11">
    <source>
        <dbReference type="ARBA" id="ARBA00023284"/>
    </source>
</evidence>
<dbReference type="GO" id="GO:0016020">
    <property type="term" value="C:membrane"/>
    <property type="evidence" value="ECO:0007669"/>
    <property type="project" value="UniProtKB-SubCell"/>
</dbReference>
<evidence type="ECO:0000256" key="9">
    <source>
        <dbReference type="ARBA" id="ARBA00023157"/>
    </source>
</evidence>
<evidence type="ECO:0000256" key="8">
    <source>
        <dbReference type="ARBA" id="ARBA00023136"/>
    </source>
</evidence>
<dbReference type="AlphaFoldDB" id="A0A9X3RFE3"/>
<dbReference type="PANTHER" id="PTHR43469:SF1">
    <property type="entry name" value="SPBETA PROPHAGE-DERIVED DISULFIDE BOND FORMATION PROTEIN B"/>
    <property type="match status" value="1"/>
</dbReference>
<evidence type="ECO:0000256" key="1">
    <source>
        <dbReference type="ARBA" id="ARBA00004141"/>
    </source>
</evidence>
<dbReference type="InterPro" id="IPR012187">
    <property type="entry name" value="Disulphide_bond_form_BdbC"/>
</dbReference>
<evidence type="ECO:0000256" key="7">
    <source>
        <dbReference type="ARBA" id="ARBA00023002"/>
    </source>
</evidence>
<keyword evidence="14" id="KW-1185">Reference proteome</keyword>
<keyword evidence="11" id="KW-0676">Redox-active center</keyword>
<dbReference type="Pfam" id="PF02600">
    <property type="entry name" value="DsbB"/>
    <property type="match status" value="1"/>
</dbReference>
<dbReference type="Gene3D" id="1.20.1550.10">
    <property type="entry name" value="DsbB-like"/>
    <property type="match status" value="1"/>
</dbReference>
<dbReference type="SUPFAM" id="SSF158442">
    <property type="entry name" value="DsbB-like"/>
    <property type="match status" value="1"/>
</dbReference>
<name>A0A9X3RFE3_9BACL</name>
<dbReference type="NCBIfam" id="NF002849">
    <property type="entry name" value="PRK03113.1"/>
    <property type="match status" value="1"/>
</dbReference>
<proteinExistence type="inferred from homology"/>
<dbReference type="InterPro" id="IPR003752">
    <property type="entry name" value="DiS_bond_form_DsbB/BdbC"/>
</dbReference>
<dbReference type="HAMAP" id="MF_00287">
    <property type="entry name" value="BdbC"/>
    <property type="match status" value="1"/>
</dbReference>
<protein>
    <submittedName>
        <fullName evidence="13">Disulfide oxidoreductase</fullName>
    </submittedName>
</protein>
<keyword evidence="3" id="KW-0813">Transport</keyword>
<keyword evidence="10" id="KW-0143">Chaperone</keyword>
<gene>
    <name evidence="13" type="ORF">M9R32_15475</name>
</gene>
<dbReference type="InterPro" id="IPR023380">
    <property type="entry name" value="DsbB-like_sf"/>
</dbReference>
<evidence type="ECO:0000256" key="12">
    <source>
        <dbReference type="SAM" id="Phobius"/>
    </source>
</evidence>
<sequence>MSKKSENMLLFMWVVSLAATMGSLFFSEIRHYEPCELCWIQRIFMYPLVLILGIAYVQKNARIAVTTATFSVIGGAISLYHYGLQKVTFLSENAPACGRVSCTGEYINIFGFITIPFLALTAFILIAITSFMLLRVLKEEK</sequence>
<keyword evidence="9" id="KW-1015">Disulfide bond</keyword>
<evidence type="ECO:0000256" key="5">
    <source>
        <dbReference type="ARBA" id="ARBA00022982"/>
    </source>
</evidence>
<evidence type="ECO:0000313" key="14">
    <source>
        <dbReference type="Proteomes" id="UP001152173"/>
    </source>
</evidence>
<reference evidence="13" key="1">
    <citation type="submission" date="2022-05" db="EMBL/GenBank/DDBJ databases">
        <authorList>
            <person name="Colautti A."/>
            <person name="Iacumin L."/>
        </authorList>
    </citation>
    <scope>NUCLEOTIDE SEQUENCE</scope>
    <source>
        <strain evidence="13">SK 55</strain>
    </source>
</reference>
<evidence type="ECO:0000313" key="13">
    <source>
        <dbReference type="EMBL" id="MCZ8538577.1"/>
    </source>
</evidence>
<feature type="transmembrane region" description="Helical" evidence="12">
    <location>
        <begin position="109"/>
        <end position="134"/>
    </location>
</feature>
<evidence type="ECO:0000256" key="3">
    <source>
        <dbReference type="ARBA" id="ARBA00022448"/>
    </source>
</evidence>
<evidence type="ECO:0000256" key="10">
    <source>
        <dbReference type="ARBA" id="ARBA00023186"/>
    </source>
</evidence>
<organism evidence="13 14">
    <name type="scientific">Paenisporosarcina quisquiliarum</name>
    <dbReference type="NCBI Taxonomy" id="365346"/>
    <lineage>
        <taxon>Bacteria</taxon>
        <taxon>Bacillati</taxon>
        <taxon>Bacillota</taxon>
        <taxon>Bacilli</taxon>
        <taxon>Bacillales</taxon>
        <taxon>Caryophanaceae</taxon>
        <taxon>Paenisporosarcina</taxon>
    </lineage>
</organism>
<dbReference type="PIRSF" id="PIRSF036659">
    <property type="entry name" value="BdbC"/>
    <property type="match status" value="1"/>
</dbReference>
<keyword evidence="8 12" id="KW-0472">Membrane</keyword>
<evidence type="ECO:0000256" key="4">
    <source>
        <dbReference type="ARBA" id="ARBA00022692"/>
    </source>
</evidence>
<comment type="subcellular location">
    <subcellularLocation>
        <location evidence="1">Membrane</location>
        <topology evidence="1">Multi-pass membrane protein</topology>
    </subcellularLocation>
</comment>
<feature type="transmembrane region" description="Helical" evidence="12">
    <location>
        <begin position="7"/>
        <end position="27"/>
    </location>
</feature>
<dbReference type="RefSeq" id="WP_269927643.1">
    <property type="nucleotide sequence ID" value="NZ_JAMKBJ010000020.1"/>
</dbReference>
<dbReference type="Proteomes" id="UP001152173">
    <property type="component" value="Unassembled WGS sequence"/>
</dbReference>
<evidence type="ECO:0000256" key="6">
    <source>
        <dbReference type="ARBA" id="ARBA00022989"/>
    </source>
</evidence>
<dbReference type="GO" id="GO:0015035">
    <property type="term" value="F:protein-disulfide reductase activity"/>
    <property type="evidence" value="ECO:0007669"/>
    <property type="project" value="InterPro"/>
</dbReference>
<keyword evidence="4 12" id="KW-0812">Transmembrane</keyword>
<dbReference type="GO" id="GO:0006457">
    <property type="term" value="P:protein folding"/>
    <property type="evidence" value="ECO:0007669"/>
    <property type="project" value="InterPro"/>
</dbReference>
<feature type="transmembrane region" description="Helical" evidence="12">
    <location>
        <begin position="64"/>
        <end position="83"/>
    </location>
</feature>
<evidence type="ECO:0000256" key="2">
    <source>
        <dbReference type="ARBA" id="ARBA00007602"/>
    </source>
</evidence>
<keyword evidence="7" id="KW-0560">Oxidoreductase</keyword>
<dbReference type="PANTHER" id="PTHR43469">
    <property type="entry name" value="DISULFIDE FORMATION PROTEIN-RELATED"/>
    <property type="match status" value="1"/>
</dbReference>
<keyword evidence="5" id="KW-0249">Electron transport</keyword>
<comment type="similarity">
    <text evidence="2">Belongs to the DsbB family. BdbC subfamily.</text>
</comment>
<feature type="transmembrane region" description="Helical" evidence="12">
    <location>
        <begin position="39"/>
        <end position="57"/>
    </location>
</feature>
<comment type="caution">
    <text evidence="13">The sequence shown here is derived from an EMBL/GenBank/DDBJ whole genome shotgun (WGS) entry which is preliminary data.</text>
</comment>
<keyword evidence="6 12" id="KW-1133">Transmembrane helix</keyword>
<accession>A0A9X3RFE3</accession>